<sequence>MLGLEPHDIPLIAWYVVSLVFLEGLLSADNALVLAVMVRHLPREQQRKALRYGVWGALGFRLVAVLMSALLLRFWWFKLVGGAYLIYLALAHFLGGSHDEAPAEASGVRPARRPSWRKSFWGTVISVELADVAFSIDSILAAVGMADTLPERFGDNWRLGIIYAGGVLGIVTMRFVAGYIIRVLERFPGLAVAAYALVGWIGVKLIASGLHDGAHIPDEIPDWLFWAVMAAIGVVGLFLKPRDELPPSGGAGLGVGDVGSGSLGQAEPEAAADRG</sequence>
<keyword evidence="5 7" id="KW-0472">Membrane</keyword>
<gene>
    <name evidence="8" type="ORF">OJF2_66320</name>
</gene>
<dbReference type="KEGG" id="agv:OJF2_66320"/>
<evidence type="ECO:0000256" key="7">
    <source>
        <dbReference type="SAM" id="Phobius"/>
    </source>
</evidence>
<evidence type="ECO:0000313" key="9">
    <source>
        <dbReference type="Proteomes" id="UP000324233"/>
    </source>
</evidence>
<organism evidence="8 9">
    <name type="scientific">Aquisphaera giovannonii</name>
    <dbReference type="NCBI Taxonomy" id="406548"/>
    <lineage>
        <taxon>Bacteria</taxon>
        <taxon>Pseudomonadati</taxon>
        <taxon>Planctomycetota</taxon>
        <taxon>Planctomycetia</taxon>
        <taxon>Isosphaerales</taxon>
        <taxon>Isosphaeraceae</taxon>
        <taxon>Aquisphaera</taxon>
    </lineage>
</organism>
<feature type="transmembrane region" description="Helical" evidence="7">
    <location>
        <begin position="12"/>
        <end position="37"/>
    </location>
</feature>
<proteinExistence type="inferred from homology"/>
<comment type="subcellular location">
    <subcellularLocation>
        <location evidence="1">Membrane</location>
        <topology evidence="1">Multi-pass membrane protein</topology>
    </subcellularLocation>
</comment>
<dbReference type="InterPro" id="IPR005496">
    <property type="entry name" value="Integral_membrane_TerC"/>
</dbReference>
<evidence type="ECO:0000256" key="3">
    <source>
        <dbReference type="ARBA" id="ARBA00022692"/>
    </source>
</evidence>
<reference evidence="8 9" key="1">
    <citation type="submission" date="2019-08" db="EMBL/GenBank/DDBJ databases">
        <title>Deep-cultivation of Planctomycetes and their phenomic and genomic characterization uncovers novel biology.</title>
        <authorList>
            <person name="Wiegand S."/>
            <person name="Jogler M."/>
            <person name="Boedeker C."/>
            <person name="Pinto D."/>
            <person name="Vollmers J."/>
            <person name="Rivas-Marin E."/>
            <person name="Kohn T."/>
            <person name="Peeters S.H."/>
            <person name="Heuer A."/>
            <person name="Rast P."/>
            <person name="Oberbeckmann S."/>
            <person name="Bunk B."/>
            <person name="Jeske O."/>
            <person name="Meyerdierks A."/>
            <person name="Storesund J.E."/>
            <person name="Kallscheuer N."/>
            <person name="Luecker S."/>
            <person name="Lage O.M."/>
            <person name="Pohl T."/>
            <person name="Merkel B.J."/>
            <person name="Hornburger P."/>
            <person name="Mueller R.-W."/>
            <person name="Bruemmer F."/>
            <person name="Labrenz M."/>
            <person name="Spormann A.M."/>
            <person name="Op den Camp H."/>
            <person name="Overmann J."/>
            <person name="Amann R."/>
            <person name="Jetten M.S.M."/>
            <person name="Mascher T."/>
            <person name="Medema M.H."/>
            <person name="Devos D.P."/>
            <person name="Kaster A.-K."/>
            <person name="Ovreas L."/>
            <person name="Rohde M."/>
            <person name="Galperin M.Y."/>
            <person name="Jogler C."/>
        </authorList>
    </citation>
    <scope>NUCLEOTIDE SEQUENCE [LARGE SCALE GENOMIC DNA]</scope>
    <source>
        <strain evidence="8 9">OJF2</strain>
    </source>
</reference>
<evidence type="ECO:0000256" key="6">
    <source>
        <dbReference type="SAM" id="MobiDB-lite"/>
    </source>
</evidence>
<keyword evidence="3 7" id="KW-0812">Transmembrane</keyword>
<dbReference type="SUPFAM" id="SSF103473">
    <property type="entry name" value="MFS general substrate transporter"/>
    <property type="match status" value="1"/>
</dbReference>
<evidence type="ECO:0000313" key="8">
    <source>
        <dbReference type="EMBL" id="QEH38036.1"/>
    </source>
</evidence>
<evidence type="ECO:0000256" key="4">
    <source>
        <dbReference type="ARBA" id="ARBA00022989"/>
    </source>
</evidence>
<evidence type="ECO:0000256" key="5">
    <source>
        <dbReference type="ARBA" id="ARBA00023136"/>
    </source>
</evidence>
<evidence type="ECO:0000256" key="1">
    <source>
        <dbReference type="ARBA" id="ARBA00004141"/>
    </source>
</evidence>
<feature type="transmembrane region" description="Helical" evidence="7">
    <location>
        <begin position="189"/>
        <end position="211"/>
    </location>
</feature>
<feature type="compositionally biased region" description="Gly residues" evidence="6">
    <location>
        <begin position="250"/>
        <end position="262"/>
    </location>
</feature>
<dbReference type="PANTHER" id="PTHR30238">
    <property type="entry name" value="MEMBRANE BOUND PREDICTED REDOX MODULATOR"/>
    <property type="match status" value="1"/>
</dbReference>
<dbReference type="NCBIfam" id="TIGR03716">
    <property type="entry name" value="R_switched_YkoY"/>
    <property type="match status" value="1"/>
</dbReference>
<keyword evidence="9" id="KW-1185">Reference proteome</keyword>
<dbReference type="EMBL" id="CP042997">
    <property type="protein sequence ID" value="QEH38036.1"/>
    <property type="molecule type" value="Genomic_DNA"/>
</dbReference>
<dbReference type="AlphaFoldDB" id="A0A5B9WBQ5"/>
<keyword evidence="4 7" id="KW-1133">Transmembrane helix</keyword>
<dbReference type="GO" id="GO:0016020">
    <property type="term" value="C:membrane"/>
    <property type="evidence" value="ECO:0007669"/>
    <property type="project" value="UniProtKB-SubCell"/>
</dbReference>
<dbReference type="InterPro" id="IPR022493">
    <property type="entry name" value="CHP03716_TM_YkoY"/>
</dbReference>
<dbReference type="RefSeq" id="WP_168222171.1">
    <property type="nucleotide sequence ID" value="NZ_CP042997.1"/>
</dbReference>
<feature type="transmembrane region" description="Helical" evidence="7">
    <location>
        <begin position="157"/>
        <end position="177"/>
    </location>
</feature>
<dbReference type="Pfam" id="PF03741">
    <property type="entry name" value="TerC"/>
    <property type="match status" value="1"/>
</dbReference>
<feature type="transmembrane region" description="Helical" evidence="7">
    <location>
        <begin position="49"/>
        <end position="69"/>
    </location>
</feature>
<feature type="region of interest" description="Disordered" evidence="6">
    <location>
        <begin position="250"/>
        <end position="275"/>
    </location>
</feature>
<evidence type="ECO:0000256" key="2">
    <source>
        <dbReference type="ARBA" id="ARBA00007511"/>
    </source>
</evidence>
<dbReference type="Proteomes" id="UP000324233">
    <property type="component" value="Chromosome"/>
</dbReference>
<comment type="similarity">
    <text evidence="2">Belongs to the TerC family.</text>
</comment>
<protein>
    <submittedName>
        <fullName evidence="8">Integral membrane protein TerC family protein</fullName>
    </submittedName>
</protein>
<name>A0A5B9WBQ5_9BACT</name>
<dbReference type="PANTHER" id="PTHR30238:SF6">
    <property type="entry name" value="TERC-LIKE PROTEIN"/>
    <property type="match status" value="1"/>
</dbReference>
<feature type="transmembrane region" description="Helical" evidence="7">
    <location>
        <begin position="223"/>
        <end position="239"/>
    </location>
</feature>
<accession>A0A5B9WBQ5</accession>
<dbReference type="InterPro" id="IPR036259">
    <property type="entry name" value="MFS_trans_sf"/>
</dbReference>